<dbReference type="AlphaFoldDB" id="A0A5E4PQY0"/>
<evidence type="ECO:0000313" key="1">
    <source>
        <dbReference type="EMBL" id="VVC88302.1"/>
    </source>
</evidence>
<name>A0A5E4PQY0_9NEOP</name>
<accession>A0A5E4PQY0</accession>
<gene>
    <name evidence="1" type="ORF">LSINAPIS_LOCUS1712</name>
</gene>
<proteinExistence type="predicted"/>
<protein>
    <submittedName>
        <fullName evidence="1">Uncharacterized protein</fullName>
    </submittedName>
</protein>
<dbReference type="EMBL" id="FZQP02000282">
    <property type="protein sequence ID" value="VVC88302.1"/>
    <property type="molecule type" value="Genomic_DNA"/>
</dbReference>
<evidence type="ECO:0000313" key="2">
    <source>
        <dbReference type="Proteomes" id="UP000324832"/>
    </source>
</evidence>
<organism evidence="1 2">
    <name type="scientific">Leptidea sinapis</name>
    <dbReference type="NCBI Taxonomy" id="189913"/>
    <lineage>
        <taxon>Eukaryota</taxon>
        <taxon>Metazoa</taxon>
        <taxon>Ecdysozoa</taxon>
        <taxon>Arthropoda</taxon>
        <taxon>Hexapoda</taxon>
        <taxon>Insecta</taxon>
        <taxon>Pterygota</taxon>
        <taxon>Neoptera</taxon>
        <taxon>Endopterygota</taxon>
        <taxon>Lepidoptera</taxon>
        <taxon>Glossata</taxon>
        <taxon>Ditrysia</taxon>
        <taxon>Papilionoidea</taxon>
        <taxon>Pieridae</taxon>
        <taxon>Dismorphiinae</taxon>
        <taxon>Leptidea</taxon>
    </lineage>
</organism>
<reference evidence="1 2" key="1">
    <citation type="submission" date="2017-07" db="EMBL/GenBank/DDBJ databases">
        <authorList>
            <person name="Talla V."/>
            <person name="Backstrom N."/>
        </authorList>
    </citation>
    <scope>NUCLEOTIDE SEQUENCE [LARGE SCALE GENOMIC DNA]</scope>
</reference>
<dbReference type="Proteomes" id="UP000324832">
    <property type="component" value="Unassembled WGS sequence"/>
</dbReference>
<sequence length="77" mass="8493">MWRVGRCRGAVRGSGRHLVARCDVVCHGDGSSALVCVQRVRTAASYTCRPAHLPVAPDRIFIPEEATFQDARERSRA</sequence>
<keyword evidence="2" id="KW-1185">Reference proteome</keyword>